<accession>A0ABV6DG57</accession>
<feature type="transmembrane region" description="Helical" evidence="1">
    <location>
        <begin position="12"/>
        <end position="34"/>
    </location>
</feature>
<comment type="caution">
    <text evidence="2">The sequence shown here is derived from an EMBL/GenBank/DDBJ whole genome shotgun (WGS) entry which is preliminary data.</text>
</comment>
<feature type="transmembrane region" description="Helical" evidence="1">
    <location>
        <begin position="54"/>
        <end position="79"/>
    </location>
</feature>
<evidence type="ECO:0000256" key="1">
    <source>
        <dbReference type="SAM" id="Phobius"/>
    </source>
</evidence>
<evidence type="ECO:0008006" key="4">
    <source>
        <dbReference type="Google" id="ProtNLM"/>
    </source>
</evidence>
<feature type="transmembrane region" description="Helical" evidence="1">
    <location>
        <begin position="91"/>
        <end position="117"/>
    </location>
</feature>
<organism evidence="2 3">
    <name type="scientific">Paenibacillus chartarius</name>
    <dbReference type="NCBI Taxonomy" id="747481"/>
    <lineage>
        <taxon>Bacteria</taxon>
        <taxon>Bacillati</taxon>
        <taxon>Bacillota</taxon>
        <taxon>Bacilli</taxon>
        <taxon>Bacillales</taxon>
        <taxon>Paenibacillaceae</taxon>
        <taxon>Paenibacillus</taxon>
    </lineage>
</organism>
<dbReference type="EMBL" id="JBHLWN010000021">
    <property type="protein sequence ID" value="MFC0211634.1"/>
    <property type="molecule type" value="Genomic_DNA"/>
</dbReference>
<dbReference type="Proteomes" id="UP001589776">
    <property type="component" value="Unassembled WGS sequence"/>
</dbReference>
<dbReference type="RefSeq" id="WP_377468619.1">
    <property type="nucleotide sequence ID" value="NZ_JBHLWN010000021.1"/>
</dbReference>
<feature type="transmembrane region" description="Helical" evidence="1">
    <location>
        <begin position="195"/>
        <end position="213"/>
    </location>
</feature>
<reference evidence="2 3" key="1">
    <citation type="submission" date="2024-09" db="EMBL/GenBank/DDBJ databases">
        <authorList>
            <person name="Sun Q."/>
            <person name="Mori K."/>
        </authorList>
    </citation>
    <scope>NUCLEOTIDE SEQUENCE [LARGE SCALE GENOMIC DNA]</scope>
    <source>
        <strain evidence="2 3">CCM 7759</strain>
    </source>
</reference>
<keyword evidence="1" id="KW-0472">Membrane</keyword>
<feature type="transmembrane region" description="Helical" evidence="1">
    <location>
        <begin position="171"/>
        <end position="189"/>
    </location>
</feature>
<gene>
    <name evidence="2" type="ORF">ACFFK0_04065</name>
</gene>
<protein>
    <recommendedName>
        <fullName evidence="4">DUF4386 family protein</fullName>
    </recommendedName>
</protein>
<feature type="transmembrane region" description="Helical" evidence="1">
    <location>
        <begin position="137"/>
        <end position="159"/>
    </location>
</feature>
<keyword evidence="1" id="KW-0812">Transmembrane</keyword>
<keyword evidence="1" id="KW-1133">Transmembrane helix</keyword>
<name>A0ABV6DG57_9BACL</name>
<evidence type="ECO:0000313" key="3">
    <source>
        <dbReference type="Proteomes" id="UP001589776"/>
    </source>
</evidence>
<keyword evidence="3" id="KW-1185">Reference proteome</keyword>
<evidence type="ECO:0000313" key="2">
    <source>
        <dbReference type="EMBL" id="MFC0211634.1"/>
    </source>
</evidence>
<sequence length="232" mass="25299">MISRREPDIVMKVTRFGAAALAVAGVLFVLYPALRPFSDEATMQGAAAFASTGWIVSHVFAILGFILMMLGVFGLYILLQGSSVERLAYRGMLISWIGTGLTLPFYGAEVFSLNAIGREAMNQQNVQLISLANAVRFGPGFVMITAGLILLGLGTALMAAAIWKSRLITKWSGIPFALGFLLYLPQYMGSQPIRVAHGLLITVGCLWMAVTMWRRQRAGPPRPVSHQRLQPK</sequence>
<proteinExistence type="predicted"/>